<accession>A0A2M8P9A3</accession>
<feature type="non-terminal residue" evidence="1">
    <location>
        <position position="141"/>
    </location>
</feature>
<dbReference type="AlphaFoldDB" id="A0A2M8P9A3"/>
<gene>
    <name evidence="1" type="ORF">CUN49_16950</name>
</gene>
<feature type="non-terminal residue" evidence="1">
    <location>
        <position position="1"/>
    </location>
</feature>
<organism evidence="1 2">
    <name type="scientific">Candidatus Thermofonsia Clade 1 bacterium</name>
    <dbReference type="NCBI Taxonomy" id="2364210"/>
    <lineage>
        <taxon>Bacteria</taxon>
        <taxon>Bacillati</taxon>
        <taxon>Chloroflexota</taxon>
        <taxon>Candidatus Thermofontia</taxon>
        <taxon>Candidatus Thermofonsia Clade 1</taxon>
    </lineage>
</organism>
<reference evidence="1 2" key="1">
    <citation type="submission" date="2017-11" db="EMBL/GenBank/DDBJ databases">
        <title>Evolution of Phototrophy in the Chloroflexi Phylum Driven by Horizontal Gene Transfer.</title>
        <authorList>
            <person name="Ward L.M."/>
            <person name="Hemp J."/>
            <person name="Shih P.M."/>
            <person name="Mcglynn S.E."/>
            <person name="Fischer W."/>
        </authorList>
    </citation>
    <scope>NUCLEOTIDE SEQUENCE [LARGE SCALE GENOMIC DNA]</scope>
    <source>
        <strain evidence="1">JP3_13</strain>
    </source>
</reference>
<dbReference type="Proteomes" id="UP000229681">
    <property type="component" value="Unassembled WGS sequence"/>
</dbReference>
<sequence>IPIGSAIVGRERNLQNTYQLPQDGTYTVFVSGERLQYALLATFLRNIPPVPEFLRYNQAEMSSFLAPNSRVSFKFEGNFADNVDLLVFWRPGVGAAVSVSLSDPSGNAEALGYTSTSATASAWRRTLRQPGVYTLTIRNDS</sequence>
<comment type="caution">
    <text evidence="1">The sequence shown here is derived from an EMBL/GenBank/DDBJ whole genome shotgun (WGS) entry which is preliminary data.</text>
</comment>
<evidence type="ECO:0000313" key="2">
    <source>
        <dbReference type="Proteomes" id="UP000229681"/>
    </source>
</evidence>
<name>A0A2M8P9A3_9CHLR</name>
<evidence type="ECO:0000313" key="1">
    <source>
        <dbReference type="EMBL" id="PJF34097.1"/>
    </source>
</evidence>
<protein>
    <submittedName>
        <fullName evidence="1">Uncharacterized protein</fullName>
    </submittedName>
</protein>
<dbReference type="EMBL" id="PGTM01000607">
    <property type="protein sequence ID" value="PJF34097.1"/>
    <property type="molecule type" value="Genomic_DNA"/>
</dbReference>
<proteinExistence type="predicted"/>